<dbReference type="SUPFAM" id="SSF51306">
    <property type="entry name" value="LexA/Signal peptidase"/>
    <property type="match status" value="1"/>
</dbReference>
<reference evidence="2 3" key="1">
    <citation type="submission" date="2020-04" db="EMBL/GenBank/DDBJ databases">
        <title>Description of novel Gluconacetobacter.</title>
        <authorList>
            <person name="Sombolestani A."/>
        </authorList>
    </citation>
    <scope>NUCLEOTIDE SEQUENCE [LARGE SCALE GENOMIC DNA]</scope>
    <source>
        <strain evidence="2 3">LMG 19747</strain>
    </source>
</reference>
<dbReference type="Pfam" id="PF00717">
    <property type="entry name" value="Peptidase_S24"/>
    <property type="match status" value="1"/>
</dbReference>
<evidence type="ECO:0000313" key="2">
    <source>
        <dbReference type="EMBL" id="MBB2159702.1"/>
    </source>
</evidence>
<dbReference type="CDD" id="cd06529">
    <property type="entry name" value="S24_LexA-like"/>
    <property type="match status" value="1"/>
</dbReference>
<dbReference type="RefSeq" id="WP_182996554.1">
    <property type="nucleotide sequence ID" value="NZ_JABEQJ010000005.1"/>
</dbReference>
<feature type="domain" description="Peptidase S24/S26A/S26B/S26C" evidence="1">
    <location>
        <begin position="116"/>
        <end position="190"/>
    </location>
</feature>
<dbReference type="Gene3D" id="2.10.109.10">
    <property type="entry name" value="Umud Fragment, subunit A"/>
    <property type="match status" value="1"/>
</dbReference>
<name>A0A7W4NL25_9PROT</name>
<comment type="caution">
    <text evidence="2">The sequence shown here is derived from an EMBL/GenBank/DDBJ whole genome shotgun (WGS) entry which is preliminary data.</text>
</comment>
<evidence type="ECO:0000259" key="1">
    <source>
        <dbReference type="Pfam" id="PF00717"/>
    </source>
</evidence>
<dbReference type="InterPro" id="IPR036286">
    <property type="entry name" value="LexA/Signal_pep-like_sf"/>
</dbReference>
<accession>A0A7W4NL25</accession>
<sequence length="205" mass="22663">MSSPVDKSWFRTAIERAGYKSQGAFATDVGLTSVKITNIIKGIRRVQPEEINLFSEKLRESPSNIMAALGMKPRPEQEMPISGYVAAADRVVFYENGDAELANEPVRVPFFFYPGLLLTIKGDSMLPRYKPGEKVGIRTPGIKSVPLKFLGCDVVVSLTNGQLLLKTIYKGTSQDRFTLVSVNPTVEPIVDADIDWVAPIDFHMV</sequence>
<dbReference type="AlphaFoldDB" id="A0A7W4NL25"/>
<dbReference type="EMBL" id="JABEQJ010000005">
    <property type="protein sequence ID" value="MBB2159702.1"/>
    <property type="molecule type" value="Genomic_DNA"/>
</dbReference>
<dbReference type="Proteomes" id="UP000589085">
    <property type="component" value="Unassembled WGS sequence"/>
</dbReference>
<gene>
    <name evidence="2" type="ORF">HLH48_05860</name>
</gene>
<evidence type="ECO:0000313" key="3">
    <source>
        <dbReference type="Proteomes" id="UP000589085"/>
    </source>
</evidence>
<protein>
    <submittedName>
        <fullName evidence="2">S24 family peptidase</fullName>
    </submittedName>
</protein>
<organism evidence="2 3">
    <name type="scientific">Gluconacetobacter sacchari</name>
    <dbReference type="NCBI Taxonomy" id="92759"/>
    <lineage>
        <taxon>Bacteria</taxon>
        <taxon>Pseudomonadati</taxon>
        <taxon>Pseudomonadota</taxon>
        <taxon>Alphaproteobacteria</taxon>
        <taxon>Acetobacterales</taxon>
        <taxon>Acetobacteraceae</taxon>
        <taxon>Gluconacetobacter</taxon>
    </lineage>
</organism>
<proteinExistence type="predicted"/>
<dbReference type="InterPro" id="IPR015927">
    <property type="entry name" value="Peptidase_S24_S26A/B/C"/>
</dbReference>
<dbReference type="InterPro" id="IPR039418">
    <property type="entry name" value="LexA-like"/>
</dbReference>